<dbReference type="Gene3D" id="2.60.40.780">
    <property type="entry name" value="von Hippel-Lindau disease tumour suppressor, beta domain"/>
    <property type="match status" value="1"/>
</dbReference>
<comment type="caution">
    <text evidence="2">The sequence shown here is derived from an EMBL/GenBank/DDBJ whole genome shotgun (WGS) entry which is preliminary data.</text>
</comment>
<dbReference type="Pfam" id="PF01847">
    <property type="entry name" value="VHL"/>
    <property type="match status" value="1"/>
</dbReference>
<feature type="domain" description="von Hippel-Lindau disease tumour suppressor beta" evidence="1">
    <location>
        <begin position="178"/>
        <end position="235"/>
    </location>
</feature>
<evidence type="ECO:0000259" key="1">
    <source>
        <dbReference type="Pfam" id="PF01847"/>
    </source>
</evidence>
<dbReference type="InterPro" id="IPR036208">
    <property type="entry name" value="VHL_sf"/>
</dbReference>
<dbReference type="Proteomes" id="UP000484076">
    <property type="component" value="Unassembled WGS sequence"/>
</dbReference>
<dbReference type="RefSeq" id="WP_174539437.1">
    <property type="nucleotide sequence ID" value="NZ_WHUT02000004.1"/>
</dbReference>
<dbReference type="InterPro" id="IPR037140">
    <property type="entry name" value="VHL_beta_dom_sf"/>
</dbReference>
<evidence type="ECO:0000313" key="2">
    <source>
        <dbReference type="EMBL" id="NUB44309.1"/>
    </source>
</evidence>
<keyword evidence="3" id="KW-1185">Reference proteome</keyword>
<organism evidence="2 3">
    <name type="scientific">Fertoeibacter niger</name>
    <dbReference type="NCBI Taxonomy" id="2656921"/>
    <lineage>
        <taxon>Bacteria</taxon>
        <taxon>Pseudomonadati</taxon>
        <taxon>Pseudomonadota</taxon>
        <taxon>Alphaproteobacteria</taxon>
        <taxon>Rhodobacterales</taxon>
        <taxon>Paracoccaceae</taxon>
        <taxon>Fertoeibacter</taxon>
    </lineage>
</organism>
<proteinExistence type="predicted"/>
<dbReference type="SUPFAM" id="SSF49468">
    <property type="entry name" value="VHL"/>
    <property type="match status" value="1"/>
</dbReference>
<dbReference type="EMBL" id="WHUT02000004">
    <property type="protein sequence ID" value="NUB44309.1"/>
    <property type="molecule type" value="Genomic_DNA"/>
</dbReference>
<name>A0A8X8H145_9RHOB</name>
<protein>
    <recommendedName>
        <fullName evidence="1">von Hippel-Lindau disease tumour suppressor beta domain-containing protein</fullName>
    </recommendedName>
</protein>
<accession>A0A8X8H145</accession>
<gene>
    <name evidence="2" type="ORF">GEU84_007935</name>
</gene>
<dbReference type="AlphaFoldDB" id="A0A8X8H145"/>
<sequence length="256" mass="27449">MLAGTAAAAQDFDIQPYAANVRGWQVDVLSDDQGFLACSGISPQQAHGFLGVMQTRDGWMLRVPSDRSESWDGAVVTIDGRVIDSQVEFQPEGAGHIGISEAAVGWIAQGSRLKVAMNGDQTTDWRLDGSAAMVGKVRECFARKAGRPTVAITAPAPVVESDALRPGAGCPRMCSVVSTSNDTPATVQFYNASDVAITLYWLDFTGLPVEYAGLLPRDDFTVNTWAEHRWLARDFQGVCHGGVITPAGGAQVWEIY</sequence>
<evidence type="ECO:0000313" key="3">
    <source>
        <dbReference type="Proteomes" id="UP000484076"/>
    </source>
</evidence>
<dbReference type="InterPro" id="IPR024053">
    <property type="entry name" value="VHL_beta_dom"/>
</dbReference>
<reference evidence="2" key="1">
    <citation type="submission" date="2020-05" db="EMBL/GenBank/DDBJ databases">
        <title>Fertoebacter nigrum gen. nov., sp. nov., a new member of the family Rhodobacteraceae.</title>
        <authorList>
            <person name="Szuroczki S."/>
            <person name="Abbaszade G."/>
            <person name="Buni D."/>
            <person name="Schumann P."/>
            <person name="Toth E."/>
        </authorList>
    </citation>
    <scope>NUCLEOTIDE SEQUENCE</scope>
    <source>
        <strain evidence="2">RG-N-1a</strain>
    </source>
</reference>